<proteinExistence type="predicted"/>
<evidence type="ECO:0000313" key="2">
    <source>
        <dbReference type="Proteomes" id="UP001060164"/>
    </source>
</evidence>
<keyword evidence="2" id="KW-1185">Reference proteome</keyword>
<sequence length="320" mass="37550">MHNFKRVLFPVIVLIVCTAVNSVLNYLLIPNNYVRIDIHNITTNEYDDVFLGTSHGFAGIDPETVDAATGRKSINLCRGGEYTRDSYYMLKLMCEHHVPKRVIYEFDPSYWTVKDTQQADFTLIYREMPLSKTKAEYLFAKAMEADFRFTLFPWFAYRKQVLNIRGVVEGKQTKDYQTYGVQAFDTAGQAFQPNGFMYRKRTGEVKKQLDYEPWSLTHMEKNSLKYFVRLAKFCKARGIEFVAITTPIPDVTYRDYQSLYDNAYQYFDQLTDQFDVTYYNFNEPEVTKETWTLDKFADYEGHMYGDSAKVFSRELADVLK</sequence>
<evidence type="ECO:0000313" key="1">
    <source>
        <dbReference type="EMBL" id="UWP59916.1"/>
    </source>
</evidence>
<dbReference type="EMBL" id="CP102290">
    <property type="protein sequence ID" value="UWP59916.1"/>
    <property type="molecule type" value="Genomic_DNA"/>
</dbReference>
<gene>
    <name evidence="1" type="ORF">NQ502_02325</name>
</gene>
<dbReference type="RefSeq" id="WP_028528038.1">
    <property type="nucleotide sequence ID" value="NZ_CABLBR010000007.1"/>
</dbReference>
<name>A0ABY5VIV9_9FIRM</name>
<accession>A0ABY5VIV9</accession>
<dbReference type="Proteomes" id="UP001060164">
    <property type="component" value="Chromosome"/>
</dbReference>
<organism evidence="1 2">
    <name type="scientific">Ruminococcus gauvreauii</name>
    <dbReference type="NCBI Taxonomy" id="438033"/>
    <lineage>
        <taxon>Bacteria</taxon>
        <taxon>Bacillati</taxon>
        <taxon>Bacillota</taxon>
        <taxon>Clostridia</taxon>
        <taxon>Eubacteriales</taxon>
        <taxon>Oscillospiraceae</taxon>
        <taxon>Ruminococcus</taxon>
    </lineage>
</organism>
<reference evidence="1" key="1">
    <citation type="journal article" date="2022" name="Cell">
        <title>Design, construction, and in vivo augmentation of a complex gut microbiome.</title>
        <authorList>
            <person name="Cheng A.G."/>
            <person name="Ho P.Y."/>
            <person name="Aranda-Diaz A."/>
            <person name="Jain S."/>
            <person name="Yu F.B."/>
            <person name="Meng X."/>
            <person name="Wang M."/>
            <person name="Iakiviak M."/>
            <person name="Nagashima K."/>
            <person name="Zhao A."/>
            <person name="Murugkar P."/>
            <person name="Patil A."/>
            <person name="Atabakhsh K."/>
            <person name="Weakley A."/>
            <person name="Yan J."/>
            <person name="Brumbaugh A.R."/>
            <person name="Higginbottom S."/>
            <person name="Dimas A."/>
            <person name="Shiver A.L."/>
            <person name="Deutschbauer A."/>
            <person name="Neff N."/>
            <person name="Sonnenburg J.L."/>
            <person name="Huang K.C."/>
            <person name="Fischbach M.A."/>
        </authorList>
    </citation>
    <scope>NUCLEOTIDE SEQUENCE</scope>
    <source>
        <strain evidence="1">DSM 19829</strain>
    </source>
</reference>
<evidence type="ECO:0008006" key="3">
    <source>
        <dbReference type="Google" id="ProtNLM"/>
    </source>
</evidence>
<protein>
    <recommendedName>
        <fullName evidence="3">SGNH/GDSL hydrolase family protein</fullName>
    </recommendedName>
</protein>